<keyword evidence="15" id="KW-1185">Reference proteome</keyword>
<dbReference type="GO" id="GO:0005876">
    <property type="term" value="C:spindle microtubule"/>
    <property type="evidence" value="ECO:0007669"/>
    <property type="project" value="TreeGrafter"/>
</dbReference>
<dbReference type="GO" id="GO:0000940">
    <property type="term" value="C:outer kinetochore"/>
    <property type="evidence" value="ECO:0007669"/>
    <property type="project" value="InterPro"/>
</dbReference>
<evidence type="ECO:0000256" key="8">
    <source>
        <dbReference type="ARBA" id="ARBA00022776"/>
    </source>
</evidence>
<dbReference type="GO" id="GO:0000278">
    <property type="term" value="P:mitotic cell cycle"/>
    <property type="evidence" value="ECO:0007669"/>
    <property type="project" value="TreeGrafter"/>
</dbReference>
<evidence type="ECO:0000256" key="4">
    <source>
        <dbReference type="ARBA" id="ARBA00022454"/>
    </source>
</evidence>
<evidence type="ECO:0000313" key="14">
    <source>
        <dbReference type="Ensembl" id="ENSSGRP00000071659.1"/>
    </source>
</evidence>
<comment type="similarity">
    <text evidence="3">Belongs to the SKA3 family.</text>
</comment>
<dbReference type="Ensembl" id="ENSSGRT00000076330.1">
    <property type="protein sequence ID" value="ENSSGRP00000071659.1"/>
    <property type="gene ID" value="ENSSGRG00000036595.1"/>
</dbReference>
<comment type="subcellular location">
    <subcellularLocation>
        <location evidence="2">Chromosome</location>
        <location evidence="2">Centromere</location>
        <location evidence="2">Kinetochore</location>
    </subcellularLocation>
    <subcellularLocation>
        <location evidence="1">Cytoplasm</location>
        <location evidence="1">Cytoskeleton</location>
        <location evidence="1">Spindle</location>
    </subcellularLocation>
</comment>
<evidence type="ECO:0000256" key="7">
    <source>
        <dbReference type="ARBA" id="ARBA00022701"/>
    </source>
</evidence>
<gene>
    <name evidence="14" type="primary">LOC107597424</name>
</gene>
<evidence type="ECO:0000256" key="5">
    <source>
        <dbReference type="ARBA" id="ARBA00022490"/>
    </source>
</evidence>
<evidence type="ECO:0000256" key="1">
    <source>
        <dbReference type="ARBA" id="ARBA00004186"/>
    </source>
</evidence>
<reference evidence="14" key="1">
    <citation type="submission" date="2025-08" db="UniProtKB">
        <authorList>
            <consortium name="Ensembl"/>
        </authorList>
    </citation>
    <scope>IDENTIFICATION</scope>
</reference>
<keyword evidence="9" id="KW-0995">Kinetochore</keyword>
<dbReference type="PANTHER" id="PTHR48118">
    <property type="entry name" value="SPINDLE AND KINETOCHORE-ASSOCIATED PROTEIN 3"/>
    <property type="match status" value="1"/>
</dbReference>
<dbReference type="AlphaFoldDB" id="A0A672Q5P4"/>
<evidence type="ECO:0000256" key="13">
    <source>
        <dbReference type="SAM" id="MobiDB-lite"/>
    </source>
</evidence>
<dbReference type="OMA" id="TYYWISA"/>
<evidence type="ECO:0000313" key="15">
    <source>
        <dbReference type="Proteomes" id="UP000472262"/>
    </source>
</evidence>
<feature type="region of interest" description="Disordered" evidence="13">
    <location>
        <begin position="336"/>
        <end position="365"/>
    </location>
</feature>
<dbReference type="FunCoup" id="A0A672Q5P4">
    <property type="interactions" value="2325"/>
</dbReference>
<protein>
    <submittedName>
        <fullName evidence="14">Spindle and kinetochore-associated protein 3-like</fullName>
    </submittedName>
</protein>
<evidence type="ECO:0000256" key="11">
    <source>
        <dbReference type="ARBA" id="ARBA00023306"/>
    </source>
</evidence>
<dbReference type="PANTHER" id="PTHR48118:SF1">
    <property type="entry name" value="SPINDLE AND KINETOCHORE-ASSOCIATED PROTEIN 3"/>
    <property type="match status" value="1"/>
</dbReference>
<dbReference type="GO" id="GO:0007059">
    <property type="term" value="P:chromosome segregation"/>
    <property type="evidence" value="ECO:0007669"/>
    <property type="project" value="InterPro"/>
</dbReference>
<sequence>MNPSERFFAKLRKLTVYLETESNNLLHASQNPQDDDEDEENGAQALYQLHSEVRALKREVQNQVATHDAASTELRNFVRRCLVLKQRTTEDTDRLKKHNEKYGYRPRNMNGTKDAEKLDAADEDEAMGQGICEEAQQSETPEKMQPPVDQLRTPKLSDFGLSALQFQRVLGEAEPPHIAAPVPAVALSPPSFVMNMQPKTPKCSLHMEEDALTPRLEDFGISEYTVCWNNDFTMDLFNKKPPKTSNERTENGQKPSHVFPTLTSVPNKGLANESLESPEPPVFCTPGFKIEKHCIPSSPLLKGKKDLGSPPRLNNCPSTPELPAFETPFVSKLIKKDDRQEESDRHRTSQEGSFHLPDLSNTNTAPSFDAPEMPIVLCYEDKAIPEMLTLQSLFGSSLAFKNASDDASGMKMGADQVLDLKQTPVQIHENGFNQDWCLATPKVRVMFPTEPCTPEMPDISSVTQDILKVSHFLVMLKWQYYFFPPPLLACGSVQVLSTYYWISAADHEAWLSKSGTKRRTWH</sequence>
<keyword evidence="12" id="KW-0137">Centromere</keyword>
<accession>A0A672Q5P4</accession>
<dbReference type="Gene3D" id="6.10.250.1400">
    <property type="match status" value="1"/>
</dbReference>
<reference evidence="14" key="2">
    <citation type="submission" date="2025-09" db="UniProtKB">
        <authorList>
            <consortium name="Ensembl"/>
        </authorList>
    </citation>
    <scope>IDENTIFICATION</scope>
</reference>
<dbReference type="InterPro" id="IPR033341">
    <property type="entry name" value="SKA3"/>
</dbReference>
<feature type="compositionally biased region" description="Basic and acidic residues" evidence="13">
    <location>
        <begin position="336"/>
        <end position="349"/>
    </location>
</feature>
<evidence type="ECO:0000256" key="2">
    <source>
        <dbReference type="ARBA" id="ARBA00004629"/>
    </source>
</evidence>
<keyword evidence="10" id="KW-0206">Cytoskeleton</keyword>
<evidence type="ECO:0000256" key="3">
    <source>
        <dbReference type="ARBA" id="ARBA00007716"/>
    </source>
</evidence>
<keyword evidence="5" id="KW-0963">Cytoplasm</keyword>
<feature type="region of interest" description="Disordered" evidence="13">
    <location>
        <begin position="302"/>
        <end position="324"/>
    </location>
</feature>
<evidence type="ECO:0000256" key="12">
    <source>
        <dbReference type="ARBA" id="ARBA00023328"/>
    </source>
</evidence>
<proteinExistence type="inferred from homology"/>
<feature type="region of interest" description="Disordered" evidence="13">
    <location>
        <begin position="239"/>
        <end position="278"/>
    </location>
</feature>
<evidence type="ECO:0000256" key="9">
    <source>
        <dbReference type="ARBA" id="ARBA00022838"/>
    </source>
</evidence>
<name>A0A672Q5P4_SINGR</name>
<dbReference type="GO" id="GO:0051301">
    <property type="term" value="P:cell division"/>
    <property type="evidence" value="ECO:0007669"/>
    <property type="project" value="UniProtKB-KW"/>
</dbReference>
<keyword evidence="6" id="KW-0132">Cell division</keyword>
<keyword evidence="4" id="KW-0158">Chromosome</keyword>
<dbReference type="Proteomes" id="UP000472262">
    <property type="component" value="Unassembled WGS sequence"/>
</dbReference>
<keyword evidence="11" id="KW-0131">Cell cycle</keyword>
<dbReference type="InParanoid" id="A0A672Q5P4"/>
<evidence type="ECO:0000256" key="10">
    <source>
        <dbReference type="ARBA" id="ARBA00023212"/>
    </source>
</evidence>
<keyword evidence="7" id="KW-0493">Microtubule</keyword>
<evidence type="ECO:0000256" key="6">
    <source>
        <dbReference type="ARBA" id="ARBA00022618"/>
    </source>
</evidence>
<organism evidence="14 15">
    <name type="scientific">Sinocyclocheilus grahami</name>
    <name type="common">Dianchi golden-line fish</name>
    <name type="synonym">Barbus grahami</name>
    <dbReference type="NCBI Taxonomy" id="75366"/>
    <lineage>
        <taxon>Eukaryota</taxon>
        <taxon>Metazoa</taxon>
        <taxon>Chordata</taxon>
        <taxon>Craniata</taxon>
        <taxon>Vertebrata</taxon>
        <taxon>Euteleostomi</taxon>
        <taxon>Actinopterygii</taxon>
        <taxon>Neopterygii</taxon>
        <taxon>Teleostei</taxon>
        <taxon>Ostariophysi</taxon>
        <taxon>Cypriniformes</taxon>
        <taxon>Cyprinidae</taxon>
        <taxon>Cyprininae</taxon>
        <taxon>Sinocyclocheilus</taxon>
    </lineage>
</organism>
<keyword evidence="8" id="KW-0498">Mitosis</keyword>